<name>A0ABU4DK06_9ACTN</name>
<sequence length="446" mass="45091">MMNTLAEDRAAARAHPAPPPRAARRALRTTIASTAIAASLAGAVLSAAPALADPEQGGVIPESTPDQGGVAPEAPPVAPPPVSPPPQTPPPSYDPGPGVVPAPPQEAPYQPYVAPTYNAPTYDEAYNPAPPRAYTLPRPVAPVRPIAPPPKTLRVGNVVVEEDQLKRDAPWLTDRQRNSINAWAAYGEAKIAQGLISVGVPEDEASRQAAATIIGVVLGGTTGAAAAGIPAAVVGGLGGAAIGAGIGFAVGSVPLPGPQTGPSTAAGAGIGAAAGAALLGIPAAIAGGVVGGVAGGVIAHALGAGDPGARPDRPRLPGEPEPVRPQPRKQQQVVIDNPEANQYEVHLPADQAARAGLPAVHYQVNMRGDVNAQINVGGRNLEANWSGEQARAPYAVLGAAKDQAEKTVNQWTRQASDQLKQVVPGIDVAWPQEKKPAGPGPRHARQ</sequence>
<feature type="compositionally biased region" description="Basic and acidic residues" evidence="1">
    <location>
        <begin position="1"/>
        <end position="11"/>
    </location>
</feature>
<dbReference type="Proteomes" id="UP001185779">
    <property type="component" value="Unassembled WGS sequence"/>
</dbReference>
<dbReference type="RefSeq" id="WP_317505733.1">
    <property type="nucleotide sequence ID" value="NZ_JAWLKI010000041.1"/>
</dbReference>
<dbReference type="EMBL" id="JAWLKI010000041">
    <property type="protein sequence ID" value="MDV6310043.1"/>
    <property type="molecule type" value="Genomic_DNA"/>
</dbReference>
<feature type="compositionally biased region" description="Basic and acidic residues" evidence="1">
    <location>
        <begin position="309"/>
        <end position="322"/>
    </location>
</feature>
<keyword evidence="3" id="KW-1185">Reference proteome</keyword>
<protein>
    <recommendedName>
        <fullName evidence="4">Insoluble domain protein</fullName>
    </recommendedName>
</protein>
<evidence type="ECO:0000256" key="1">
    <source>
        <dbReference type="SAM" id="MobiDB-lite"/>
    </source>
</evidence>
<feature type="region of interest" description="Disordered" evidence="1">
    <location>
        <begin position="304"/>
        <end position="331"/>
    </location>
</feature>
<accession>A0ABU4DK06</accession>
<reference evidence="2 3" key="1">
    <citation type="submission" date="2023-10" db="EMBL/GenBank/DDBJ databases">
        <title>Development of a sustainable strategy for remediation of hydrocarbon-contaminated territories based on the waste exchange concept.</title>
        <authorList>
            <person name="Krivoruchko A."/>
        </authorList>
    </citation>
    <scope>NUCLEOTIDE SEQUENCE [LARGE SCALE GENOMIC DNA]</scope>
    <source>
        <strain evidence="2 3">IEGM 1266</strain>
    </source>
</reference>
<organism evidence="2 3">
    <name type="scientific">Gordonia amicalis</name>
    <dbReference type="NCBI Taxonomy" id="89053"/>
    <lineage>
        <taxon>Bacteria</taxon>
        <taxon>Bacillati</taxon>
        <taxon>Actinomycetota</taxon>
        <taxon>Actinomycetes</taxon>
        <taxon>Mycobacteriales</taxon>
        <taxon>Gordoniaceae</taxon>
        <taxon>Gordonia</taxon>
    </lineage>
</organism>
<gene>
    <name evidence="2" type="ORF">R3P94_22525</name>
</gene>
<evidence type="ECO:0000313" key="2">
    <source>
        <dbReference type="EMBL" id="MDV6310043.1"/>
    </source>
</evidence>
<proteinExistence type="predicted"/>
<feature type="region of interest" description="Disordered" evidence="1">
    <location>
        <begin position="1"/>
        <end position="26"/>
    </location>
</feature>
<evidence type="ECO:0000313" key="3">
    <source>
        <dbReference type="Proteomes" id="UP001185779"/>
    </source>
</evidence>
<comment type="caution">
    <text evidence="2">The sequence shown here is derived from an EMBL/GenBank/DDBJ whole genome shotgun (WGS) entry which is preliminary data.</text>
</comment>
<feature type="compositionally biased region" description="Pro residues" evidence="1">
    <location>
        <begin position="73"/>
        <end position="106"/>
    </location>
</feature>
<feature type="region of interest" description="Disordered" evidence="1">
    <location>
        <begin position="53"/>
        <end position="112"/>
    </location>
</feature>
<evidence type="ECO:0008006" key="4">
    <source>
        <dbReference type="Google" id="ProtNLM"/>
    </source>
</evidence>